<dbReference type="EMBL" id="JBHFNS010000062">
    <property type="protein sequence ID" value="MFB2936772.1"/>
    <property type="molecule type" value="Genomic_DNA"/>
</dbReference>
<dbReference type="Proteomes" id="UP001576776">
    <property type="component" value="Unassembled WGS sequence"/>
</dbReference>
<name>A0ABV4YD73_9CYAN</name>
<evidence type="ECO:0000313" key="2">
    <source>
        <dbReference type="EMBL" id="MFB2936772.1"/>
    </source>
</evidence>
<dbReference type="RefSeq" id="WP_413258266.1">
    <property type="nucleotide sequence ID" value="NZ_JBHFNS010000062.1"/>
</dbReference>
<evidence type="ECO:0000256" key="1">
    <source>
        <dbReference type="SAM" id="MobiDB-lite"/>
    </source>
</evidence>
<feature type="compositionally biased region" description="Polar residues" evidence="1">
    <location>
        <begin position="39"/>
        <end position="50"/>
    </location>
</feature>
<comment type="caution">
    <text evidence="2">The sequence shown here is derived from an EMBL/GenBank/DDBJ whole genome shotgun (WGS) entry which is preliminary data.</text>
</comment>
<organism evidence="2 3">
    <name type="scientific">Floridaenema fluviatile BLCC-F154</name>
    <dbReference type="NCBI Taxonomy" id="3153640"/>
    <lineage>
        <taxon>Bacteria</taxon>
        <taxon>Bacillati</taxon>
        <taxon>Cyanobacteriota</taxon>
        <taxon>Cyanophyceae</taxon>
        <taxon>Oscillatoriophycideae</taxon>
        <taxon>Aerosakkonematales</taxon>
        <taxon>Aerosakkonemataceae</taxon>
        <taxon>Floridanema</taxon>
        <taxon>Floridanema fluviatile</taxon>
    </lineage>
</organism>
<gene>
    <name evidence="2" type="ORF">ACE1B6_16090</name>
</gene>
<sequence length="50" mass="5945">MLAMVGKFTLQKAQITHRKKRKSKPELPYREPTPEQVKEWQQTSEMLGLF</sequence>
<accession>A0ABV4YD73</accession>
<proteinExistence type="predicted"/>
<reference evidence="2 3" key="1">
    <citation type="submission" date="2024-09" db="EMBL/GenBank/DDBJ databases">
        <title>Floridaenema gen nov. (Aerosakkonemataceae, Aerosakkonematales ord. nov., Cyanobacteria) from benthic tropical and subtropical fresh waters, with the description of four new species.</title>
        <authorList>
            <person name="Moretto J.A."/>
            <person name="Berthold D.E."/>
            <person name="Lefler F.W."/>
            <person name="Huang I.-S."/>
            <person name="Laughinghouse H. IV."/>
        </authorList>
    </citation>
    <scope>NUCLEOTIDE SEQUENCE [LARGE SCALE GENOMIC DNA]</scope>
    <source>
        <strain evidence="2 3">BLCC-F154</strain>
    </source>
</reference>
<protein>
    <submittedName>
        <fullName evidence="2">Uncharacterized protein</fullName>
    </submittedName>
</protein>
<keyword evidence="3" id="KW-1185">Reference proteome</keyword>
<feature type="compositionally biased region" description="Basic and acidic residues" evidence="1">
    <location>
        <begin position="24"/>
        <end position="38"/>
    </location>
</feature>
<feature type="region of interest" description="Disordered" evidence="1">
    <location>
        <begin position="13"/>
        <end position="50"/>
    </location>
</feature>
<evidence type="ECO:0000313" key="3">
    <source>
        <dbReference type="Proteomes" id="UP001576776"/>
    </source>
</evidence>